<feature type="domain" description="Sushi" evidence="7">
    <location>
        <begin position="457"/>
        <end position="514"/>
    </location>
</feature>
<feature type="domain" description="Sushi" evidence="7">
    <location>
        <begin position="970"/>
        <end position="1026"/>
    </location>
</feature>
<dbReference type="InterPro" id="IPR000436">
    <property type="entry name" value="Sushi_SCR_CCP_dom"/>
</dbReference>
<dbReference type="RefSeq" id="XP_030843788.1">
    <property type="nucleotide sequence ID" value="XM_030987928.1"/>
</dbReference>
<dbReference type="KEGG" id="spu:100893784"/>
<feature type="domain" description="Sushi" evidence="7">
    <location>
        <begin position="76"/>
        <end position="133"/>
    </location>
</feature>
<evidence type="ECO:0000313" key="9">
    <source>
        <dbReference type="Proteomes" id="UP000007110"/>
    </source>
</evidence>
<reference evidence="9" key="1">
    <citation type="submission" date="2015-02" db="EMBL/GenBank/DDBJ databases">
        <title>Genome sequencing for Strongylocentrotus purpuratus.</title>
        <authorList>
            <person name="Murali S."/>
            <person name="Liu Y."/>
            <person name="Vee V."/>
            <person name="English A."/>
            <person name="Wang M."/>
            <person name="Skinner E."/>
            <person name="Han Y."/>
            <person name="Muzny D.M."/>
            <person name="Worley K.C."/>
            <person name="Gibbs R.A."/>
        </authorList>
    </citation>
    <scope>NUCLEOTIDE SEQUENCE</scope>
</reference>
<dbReference type="InterPro" id="IPR050350">
    <property type="entry name" value="Compl-Cell_Adhes-Reg"/>
</dbReference>
<dbReference type="SMART" id="SM00032">
    <property type="entry name" value="CCP"/>
    <property type="match status" value="16"/>
</dbReference>
<feature type="domain" description="Sushi" evidence="7">
    <location>
        <begin position="711"/>
        <end position="768"/>
    </location>
</feature>
<feature type="transmembrane region" description="Helical" evidence="6">
    <location>
        <begin position="1053"/>
        <end position="1080"/>
    </location>
</feature>
<name>A0A7M7NZB7_STRPU</name>
<dbReference type="CDD" id="cd00033">
    <property type="entry name" value="CCP"/>
    <property type="match status" value="14"/>
</dbReference>
<feature type="domain" description="Sushi" evidence="7">
    <location>
        <begin position="330"/>
        <end position="387"/>
    </location>
</feature>
<evidence type="ECO:0000256" key="6">
    <source>
        <dbReference type="SAM" id="Phobius"/>
    </source>
</evidence>
<feature type="domain" description="Sushi" evidence="7">
    <location>
        <begin position="584"/>
        <end position="641"/>
    </location>
</feature>
<evidence type="ECO:0000256" key="4">
    <source>
        <dbReference type="ARBA" id="ARBA00023180"/>
    </source>
</evidence>
<dbReference type="InParanoid" id="A0A7M7NZB7"/>
<dbReference type="Proteomes" id="UP000007110">
    <property type="component" value="Unassembled WGS sequence"/>
</dbReference>
<keyword evidence="9" id="KW-1185">Reference proteome</keyword>
<keyword evidence="2" id="KW-0677">Repeat</keyword>
<dbReference type="EnsemblMetazoa" id="XM_030987928">
    <property type="protein sequence ID" value="XP_030843788"/>
    <property type="gene ID" value="LOC100893784"/>
</dbReference>
<accession>A0A7M7NZB7</accession>
<sequence length="1141" mass="123678">MQTCPPPVSAPTRCTSPYIPKYASAANVRLSYSIGKRVEITCDGTTDRSFTLQCNSDGFWTGRVLSCSPPSEAVPTNCNAPSVPRYSTLETLSPHYNIGDSVTFRCDNTTIQPFSLLCETTGLWSGTMQTCPPPVSAPTRCTSPYIPKYASAANVRLSYSIGKRVEITCDGTTDRSFTLQCNSDGFWTGRVLSCSPPSEAVPTNCNAPSVPRYSTLETLSPHYNIGDSVTFRCDNTTIQPFSLLCETTGLWSGTMQTCPPPVSAPTRCTSPYIPKYASAANVRLSYSIGKRVEITCDGTTDRSFTLQCNSDGFWTGRVLSCSPPSEAVPTNCNAPSVPRYSTLETLSPHYNIGDSVTFRCDNTTIQPFSLLCETTGLWSGTMQTCPPPVSAPTRCTSPYIPKYASAANVRLSYSIGKRVEITCDGTTDRSFTLQCNSDGFWTGRVLSCSPPSEAVPTNCNAPSVPRYSTLETLSPHYNIGDSVTFRCDNTTIQPFSLLCETTGLWSGTMQTCPPPVSAPTRCTSPYIPKYASAANVRLSYSIGKRVEITCDGTTDRSFTLQCNSDGFWTGRVLSCSPPSEAVPTNCNAPSVPRYSTLETLSPHYNIGDSVTFRCDNTTIQPFSLLCETTGLWSGTMQTCPPPVSAPTRCTSPYIPKYASAENVRLSYSIGKRVEITCDGTTDRSFTLQCNSDGFWTGRLLSCSPPSEAVPTNCNAPSVPRYSTLETLSPHYNIGDSVTFRCDNTTIQPFSLLCETTGLWSGTMQTCPPPVSAPTRCTSPYIPKYASAANVRLSYSIGKRVEITCDGTTDRSFTLQCNSDGFWTGRVLSCSPPSEGSIPCSAPYVPPHSTVQDLRLNYNFTDKVNVTCDASGSTFTLQCHNKGLWSGPVVSCPPPALPEPPAAVATGKAQCSAPAVPLDSHIQNLRLSYKHRDMINVTCNEVTNGVPEWFELSCLNGIWNGQNIVCPDPVKECNQPILPADSSVKTIRARYKIGDNINITCNSALVSFVWICEKDGLWRGAVASCPDSQPPNGGAAAGRFGNKEPQEKQNGRNVFITGLLVAAVIMFILVLMSMVAFSISVKGRSFGPSKHSLQDERTDRGPLPEVPVGYADYLVGDKSLYTAPYLKPDEIHHSYETYEKPI</sequence>
<feature type="domain" description="Sushi" evidence="7">
    <location>
        <begin position="266"/>
        <end position="323"/>
    </location>
</feature>
<keyword evidence="6" id="KW-0472">Membrane</keyword>
<dbReference type="InterPro" id="IPR035976">
    <property type="entry name" value="Sushi/SCR/CCP_sf"/>
</dbReference>
<feature type="domain" description="Sushi" evidence="7">
    <location>
        <begin position="139"/>
        <end position="196"/>
    </location>
</feature>
<feature type="domain" description="Sushi" evidence="7">
    <location>
        <begin position="393"/>
        <end position="450"/>
    </location>
</feature>
<dbReference type="OMA" id="CDGTTDR"/>
<dbReference type="Pfam" id="PF00084">
    <property type="entry name" value="Sushi"/>
    <property type="match status" value="7"/>
</dbReference>
<dbReference type="AlphaFoldDB" id="A0A7M7NZB7"/>
<organism evidence="8 9">
    <name type="scientific">Strongylocentrotus purpuratus</name>
    <name type="common">Purple sea urchin</name>
    <dbReference type="NCBI Taxonomy" id="7668"/>
    <lineage>
        <taxon>Eukaryota</taxon>
        <taxon>Metazoa</taxon>
        <taxon>Echinodermata</taxon>
        <taxon>Eleutherozoa</taxon>
        <taxon>Echinozoa</taxon>
        <taxon>Echinoidea</taxon>
        <taxon>Euechinoidea</taxon>
        <taxon>Echinacea</taxon>
        <taxon>Camarodonta</taxon>
        <taxon>Echinidea</taxon>
        <taxon>Strongylocentrotidae</taxon>
        <taxon>Strongylocentrotus</taxon>
    </lineage>
</organism>
<dbReference type="PANTHER" id="PTHR19325:SF560">
    <property type="entry name" value="SUSHI, VON WILLEBRAND FACTOR TYPE A, EGF AND PENTRAXIN DOMAIN-CONTAINING PROTEIN 1"/>
    <property type="match status" value="1"/>
</dbReference>
<keyword evidence="1 5" id="KW-0768">Sushi</keyword>
<dbReference type="GeneID" id="100893784"/>
<dbReference type="PROSITE" id="PS50923">
    <property type="entry name" value="SUSHI"/>
    <property type="match status" value="15"/>
</dbReference>
<comment type="caution">
    <text evidence="5">Lacks conserved residue(s) required for the propagation of feature annotation.</text>
</comment>
<protein>
    <recommendedName>
        <fullName evidence="7">Sushi domain-containing protein</fullName>
    </recommendedName>
</protein>
<keyword evidence="6" id="KW-1133">Transmembrane helix</keyword>
<feature type="domain" description="Sushi" evidence="7">
    <location>
        <begin position="520"/>
        <end position="577"/>
    </location>
</feature>
<feature type="domain" description="Sushi" evidence="7">
    <location>
        <begin position="2"/>
        <end position="69"/>
    </location>
</feature>
<feature type="domain" description="Sushi" evidence="7">
    <location>
        <begin position="203"/>
        <end position="260"/>
    </location>
</feature>
<feature type="domain" description="Sushi" evidence="7">
    <location>
        <begin position="647"/>
        <end position="704"/>
    </location>
</feature>
<evidence type="ECO:0000256" key="5">
    <source>
        <dbReference type="PROSITE-ProRule" id="PRU00302"/>
    </source>
</evidence>
<evidence type="ECO:0000259" key="7">
    <source>
        <dbReference type="PROSITE" id="PS50923"/>
    </source>
</evidence>
<evidence type="ECO:0000256" key="3">
    <source>
        <dbReference type="ARBA" id="ARBA00023157"/>
    </source>
</evidence>
<feature type="domain" description="Sushi" evidence="7">
    <location>
        <begin position="774"/>
        <end position="831"/>
    </location>
</feature>
<dbReference type="SUPFAM" id="SSF57535">
    <property type="entry name" value="Complement control module/SCR domain"/>
    <property type="match status" value="14"/>
</dbReference>
<keyword evidence="4" id="KW-0325">Glycoprotein</keyword>
<proteinExistence type="predicted"/>
<dbReference type="PANTHER" id="PTHR19325">
    <property type="entry name" value="COMPLEMENT COMPONENT-RELATED SUSHI DOMAIN-CONTAINING"/>
    <property type="match status" value="1"/>
</dbReference>
<keyword evidence="3" id="KW-1015">Disulfide bond</keyword>
<dbReference type="Gene3D" id="2.10.70.10">
    <property type="entry name" value="Complement Module, domain 1"/>
    <property type="match status" value="14"/>
</dbReference>
<evidence type="ECO:0000256" key="2">
    <source>
        <dbReference type="ARBA" id="ARBA00022737"/>
    </source>
</evidence>
<keyword evidence="6" id="KW-0812">Transmembrane</keyword>
<evidence type="ECO:0000256" key="1">
    <source>
        <dbReference type="ARBA" id="ARBA00022659"/>
    </source>
</evidence>
<feature type="domain" description="Sushi" evidence="7">
    <location>
        <begin position="837"/>
        <end position="893"/>
    </location>
</feature>
<reference evidence="8" key="2">
    <citation type="submission" date="2021-01" db="UniProtKB">
        <authorList>
            <consortium name="EnsemblMetazoa"/>
        </authorList>
    </citation>
    <scope>IDENTIFICATION</scope>
</reference>
<evidence type="ECO:0000313" key="8">
    <source>
        <dbReference type="EnsemblMetazoa" id="XP_030843788"/>
    </source>
</evidence>